<dbReference type="RefSeq" id="WP_174632101.1">
    <property type="nucleotide sequence ID" value="NZ_CP049074.1"/>
</dbReference>
<dbReference type="OrthoDB" id="231302at2157"/>
<dbReference type="AlphaFoldDB" id="A0A6N0NX46"/>
<evidence type="ECO:0000256" key="1">
    <source>
        <dbReference type="ARBA" id="ARBA00022649"/>
    </source>
</evidence>
<name>A0A6N0NX46_9CREN</name>
<dbReference type="InterPro" id="IPR003847">
    <property type="entry name" value="Put_antitoxin"/>
</dbReference>
<sequence>MPKVITISDEAYEKLVKLKEGRSFSETIIELVQFYNANKRGRKEVLDQMFGVLTEEEAKDMEEEVSKFRKDFRARE</sequence>
<dbReference type="GeneID" id="55642380"/>
<comment type="similarity">
    <text evidence="2">Belongs to the UPF0330 family.</text>
</comment>
<accession>A0A6N0NX46</accession>
<proteinExistence type="inferred from homology"/>
<reference evidence="3 4" key="1">
    <citation type="submission" date="2020-02" db="EMBL/GenBank/DDBJ databases">
        <title>Comparative genome analysis reveals the metabolism and evolution of the thermophilic archaeal genus Metallosphaera.</title>
        <authorList>
            <person name="Jiang C."/>
        </authorList>
    </citation>
    <scope>NUCLEOTIDE SEQUENCE [LARGE SCALE GENOMIC DNA]</scope>
    <source>
        <strain evidence="3 4">Ric-A</strain>
    </source>
</reference>
<evidence type="ECO:0000313" key="3">
    <source>
        <dbReference type="EMBL" id="QKR00765.1"/>
    </source>
</evidence>
<keyword evidence="1" id="KW-1277">Toxin-antitoxin system</keyword>
<dbReference type="Pfam" id="PF02697">
    <property type="entry name" value="VAPB_antitox"/>
    <property type="match status" value="1"/>
</dbReference>
<evidence type="ECO:0000313" key="4">
    <source>
        <dbReference type="Proteomes" id="UP000509301"/>
    </source>
</evidence>
<dbReference type="HAMAP" id="MF_00794">
    <property type="entry name" value="UPF0330"/>
    <property type="match status" value="1"/>
</dbReference>
<gene>
    <name evidence="3" type="ORF">GWK48_10515</name>
</gene>
<organism evidence="3 4">
    <name type="scientific">Metallosphaera tengchongensis</name>
    <dbReference type="NCBI Taxonomy" id="1532350"/>
    <lineage>
        <taxon>Archaea</taxon>
        <taxon>Thermoproteota</taxon>
        <taxon>Thermoprotei</taxon>
        <taxon>Sulfolobales</taxon>
        <taxon>Sulfolobaceae</taxon>
        <taxon>Metallosphaera</taxon>
    </lineage>
</organism>
<dbReference type="Proteomes" id="UP000509301">
    <property type="component" value="Chromosome"/>
</dbReference>
<protein>
    <recommendedName>
        <fullName evidence="2">Putative antitoxin GWK48_10515</fullName>
    </recommendedName>
</protein>
<comment type="function">
    <text evidence="2">Possibly the antitoxin component of a toxin-antitoxin (TA) module.</text>
</comment>
<evidence type="ECO:0000256" key="2">
    <source>
        <dbReference type="HAMAP-Rule" id="MF_00794"/>
    </source>
</evidence>
<keyword evidence="4" id="KW-1185">Reference proteome</keyword>
<dbReference type="EMBL" id="CP049074">
    <property type="protein sequence ID" value="QKR00765.1"/>
    <property type="molecule type" value="Genomic_DNA"/>
</dbReference>
<dbReference type="KEGG" id="mten:GWK48_10515"/>